<reference evidence="2 3" key="1">
    <citation type="submission" date="2019-03" db="EMBL/GenBank/DDBJ databases">
        <title>Genomic Encyclopedia of Archaeal and Bacterial Type Strains, Phase II (KMG-II): from individual species to whole genera.</title>
        <authorList>
            <person name="Goeker M."/>
        </authorList>
    </citation>
    <scope>NUCLEOTIDE SEQUENCE [LARGE SCALE GENOMIC DNA]</scope>
    <source>
        <strain evidence="2 3">DSM 45499</strain>
    </source>
</reference>
<name>A0A4R7UT96_9PSEU</name>
<gene>
    <name evidence="2" type="ORF">CLV71_12944</name>
</gene>
<organism evidence="2 3">
    <name type="scientific">Actinophytocola oryzae</name>
    <dbReference type="NCBI Taxonomy" id="502181"/>
    <lineage>
        <taxon>Bacteria</taxon>
        <taxon>Bacillati</taxon>
        <taxon>Actinomycetota</taxon>
        <taxon>Actinomycetes</taxon>
        <taxon>Pseudonocardiales</taxon>
        <taxon>Pseudonocardiaceae</taxon>
    </lineage>
</organism>
<dbReference type="AlphaFoldDB" id="A0A4R7UT96"/>
<sequence length="158" mass="16124">MRIRGVTIPPGFIRWAATGAGVVVSGVLIATAVGLSGLFGASPEDLGHTVRATIVTGASCSSPDATSTVKFTVSGRLHEARYDGCGHARNEPVDVTVPVGVLPADLVVHASDAATGDREDGQGLGLLLIVLSCVAGAGYAFLVRRGPRTTRLPAPLRL</sequence>
<evidence type="ECO:0000256" key="1">
    <source>
        <dbReference type="SAM" id="Phobius"/>
    </source>
</evidence>
<keyword evidence="1" id="KW-1133">Transmembrane helix</keyword>
<evidence type="ECO:0000313" key="3">
    <source>
        <dbReference type="Proteomes" id="UP000294927"/>
    </source>
</evidence>
<accession>A0A4R7UT96</accession>
<evidence type="ECO:0000313" key="2">
    <source>
        <dbReference type="EMBL" id="TDV37581.1"/>
    </source>
</evidence>
<dbReference type="EMBL" id="SOCP01000029">
    <property type="protein sequence ID" value="TDV37581.1"/>
    <property type="molecule type" value="Genomic_DNA"/>
</dbReference>
<dbReference type="Proteomes" id="UP000294927">
    <property type="component" value="Unassembled WGS sequence"/>
</dbReference>
<proteinExistence type="predicted"/>
<keyword evidence="3" id="KW-1185">Reference proteome</keyword>
<comment type="caution">
    <text evidence="2">The sequence shown here is derived from an EMBL/GenBank/DDBJ whole genome shotgun (WGS) entry which is preliminary data.</text>
</comment>
<feature type="transmembrane region" description="Helical" evidence="1">
    <location>
        <begin position="124"/>
        <end position="142"/>
    </location>
</feature>
<keyword evidence="1" id="KW-0472">Membrane</keyword>
<keyword evidence="1" id="KW-0812">Transmembrane</keyword>
<protein>
    <submittedName>
        <fullName evidence="2">Uncharacterized protein</fullName>
    </submittedName>
</protein>
<feature type="transmembrane region" description="Helical" evidence="1">
    <location>
        <begin position="12"/>
        <end position="39"/>
    </location>
</feature>